<sequence length="242" mass="27563">MEATHIVIDSNDVVQTGSELGDFFGIFMDARGQASGLALLWDKLVTINLLSCSLHHIDVSMTLEGDASTWRFSEKGGPPKAQSDIDTFRASFIDNGLYDLGFSSYDFTWCNFQENGIVIEERLDRFCADTECFSHRFRHLRSSSYSSEVSSRIDEKSAQKRRFMFENMWFTEPPCEDVVAAAWSSTSHANAMDNLLSHLSKCSNELDHWNRSSFRNVNQQIRDLEQRLNVMLLVAVKQVSHP</sequence>
<dbReference type="PANTHER" id="PTHR33710">
    <property type="entry name" value="BNAC02G09200D PROTEIN"/>
    <property type="match status" value="1"/>
</dbReference>
<evidence type="ECO:0000313" key="1">
    <source>
        <dbReference type="EMBL" id="KAJ8422422.1"/>
    </source>
</evidence>
<dbReference type="PANTHER" id="PTHR33710:SF62">
    <property type="entry name" value="DUF4283 DOMAIN PROTEIN"/>
    <property type="match status" value="1"/>
</dbReference>
<gene>
    <name evidence="1" type="ORF">Cgig2_003002</name>
</gene>
<organism evidence="1 2">
    <name type="scientific">Carnegiea gigantea</name>
    <dbReference type="NCBI Taxonomy" id="171969"/>
    <lineage>
        <taxon>Eukaryota</taxon>
        <taxon>Viridiplantae</taxon>
        <taxon>Streptophyta</taxon>
        <taxon>Embryophyta</taxon>
        <taxon>Tracheophyta</taxon>
        <taxon>Spermatophyta</taxon>
        <taxon>Magnoliopsida</taxon>
        <taxon>eudicotyledons</taxon>
        <taxon>Gunneridae</taxon>
        <taxon>Pentapetalae</taxon>
        <taxon>Caryophyllales</taxon>
        <taxon>Cactineae</taxon>
        <taxon>Cactaceae</taxon>
        <taxon>Cactoideae</taxon>
        <taxon>Echinocereeae</taxon>
        <taxon>Carnegiea</taxon>
    </lineage>
</organism>
<accession>A0A9Q1GJS0</accession>
<dbReference type="EMBL" id="JAKOGI010002258">
    <property type="protein sequence ID" value="KAJ8422422.1"/>
    <property type="molecule type" value="Genomic_DNA"/>
</dbReference>
<protein>
    <submittedName>
        <fullName evidence="1">Uncharacterized protein</fullName>
    </submittedName>
</protein>
<dbReference type="Proteomes" id="UP001153076">
    <property type="component" value="Unassembled WGS sequence"/>
</dbReference>
<name>A0A9Q1GJS0_9CARY</name>
<dbReference type="OrthoDB" id="1741802at2759"/>
<keyword evidence="2" id="KW-1185">Reference proteome</keyword>
<reference evidence="1" key="1">
    <citation type="submission" date="2022-04" db="EMBL/GenBank/DDBJ databases">
        <title>Carnegiea gigantea Genome sequencing and assembly v2.</title>
        <authorList>
            <person name="Copetti D."/>
            <person name="Sanderson M.J."/>
            <person name="Burquez A."/>
            <person name="Wojciechowski M.F."/>
        </authorList>
    </citation>
    <scope>NUCLEOTIDE SEQUENCE</scope>
    <source>
        <strain evidence="1">SGP5-SGP5p</strain>
        <tissue evidence="1">Aerial part</tissue>
    </source>
</reference>
<dbReference type="AlphaFoldDB" id="A0A9Q1GJS0"/>
<comment type="caution">
    <text evidence="1">The sequence shown here is derived from an EMBL/GenBank/DDBJ whole genome shotgun (WGS) entry which is preliminary data.</text>
</comment>
<evidence type="ECO:0000313" key="2">
    <source>
        <dbReference type="Proteomes" id="UP001153076"/>
    </source>
</evidence>
<proteinExistence type="predicted"/>